<dbReference type="PANTHER" id="PTHR28620:SF1">
    <property type="entry name" value="CENP-V_GFA DOMAIN-CONTAINING PROTEIN"/>
    <property type="match status" value="1"/>
</dbReference>
<dbReference type="PANTHER" id="PTHR28620">
    <property type="entry name" value="CENTROMERE PROTEIN V"/>
    <property type="match status" value="1"/>
</dbReference>
<dbReference type="AlphaFoldDB" id="A0A0C3D3F0"/>
<dbReference type="PROSITE" id="PS51891">
    <property type="entry name" value="CENP_V_GFA"/>
    <property type="match status" value="1"/>
</dbReference>
<protein>
    <recommendedName>
        <fullName evidence="5">CENP-V/GFA domain-containing protein</fullName>
    </recommendedName>
</protein>
<feature type="region of interest" description="Disordered" evidence="4">
    <location>
        <begin position="1"/>
        <end position="66"/>
    </location>
</feature>
<organism evidence="6 7">
    <name type="scientific">Oidiodendron maius (strain Zn)</name>
    <dbReference type="NCBI Taxonomy" id="913774"/>
    <lineage>
        <taxon>Eukaryota</taxon>
        <taxon>Fungi</taxon>
        <taxon>Dikarya</taxon>
        <taxon>Ascomycota</taxon>
        <taxon>Pezizomycotina</taxon>
        <taxon>Leotiomycetes</taxon>
        <taxon>Leotiomycetes incertae sedis</taxon>
        <taxon>Myxotrichaceae</taxon>
        <taxon>Oidiodendron</taxon>
    </lineage>
</organism>
<evidence type="ECO:0000256" key="4">
    <source>
        <dbReference type="SAM" id="MobiDB-lite"/>
    </source>
</evidence>
<evidence type="ECO:0000256" key="3">
    <source>
        <dbReference type="ARBA" id="ARBA00022833"/>
    </source>
</evidence>
<sequence>MTRVSRVQSRNTSKRTAKIGSMHRTEDDLLRGFQQTRPNNLARRGCSHGTSNSKMQGAGRPTYRPALDISPKRIRYGPAQAQFLLRHKIYIILKTELQTTSISQRHAMADPSSPGRRLYRGSCHCQNITYIVYLTLPPPLIDAQPPSPSSTVRIRKCNCSTCHKMAFFHVRPMDSPNDFQLLSPSDPALLSDYTCFGGNIHWYFCPKCGVRCFAFNGQSEIKEAEVNGEKRKIWAPKAEGWQEDNFRVSYLTVNAQTLEPGQDGLDMLEWTEKQWIAYIDCLNMVGETRLKKPYEGGTY</sequence>
<comment type="similarity">
    <text evidence="1">Belongs to the Gfa family.</text>
</comment>
<reference evidence="6 7" key="1">
    <citation type="submission" date="2014-04" db="EMBL/GenBank/DDBJ databases">
        <authorList>
            <consortium name="DOE Joint Genome Institute"/>
            <person name="Kuo A."/>
            <person name="Martino E."/>
            <person name="Perotto S."/>
            <person name="Kohler A."/>
            <person name="Nagy L.G."/>
            <person name="Floudas D."/>
            <person name="Copeland A."/>
            <person name="Barry K.W."/>
            <person name="Cichocki N."/>
            <person name="Veneault-Fourrey C."/>
            <person name="LaButti K."/>
            <person name="Lindquist E.A."/>
            <person name="Lipzen A."/>
            <person name="Lundell T."/>
            <person name="Morin E."/>
            <person name="Murat C."/>
            <person name="Sun H."/>
            <person name="Tunlid A."/>
            <person name="Henrissat B."/>
            <person name="Grigoriev I.V."/>
            <person name="Hibbett D.S."/>
            <person name="Martin F."/>
            <person name="Nordberg H.P."/>
            <person name="Cantor M.N."/>
            <person name="Hua S.X."/>
        </authorList>
    </citation>
    <scope>NUCLEOTIDE SEQUENCE [LARGE SCALE GENOMIC DNA]</scope>
    <source>
        <strain evidence="6 7">Zn</strain>
    </source>
</reference>
<dbReference type="SUPFAM" id="SSF51316">
    <property type="entry name" value="Mss4-like"/>
    <property type="match status" value="1"/>
</dbReference>
<dbReference type="GO" id="GO:0016846">
    <property type="term" value="F:carbon-sulfur lyase activity"/>
    <property type="evidence" value="ECO:0007669"/>
    <property type="project" value="InterPro"/>
</dbReference>
<feature type="domain" description="CENP-V/GFA" evidence="5">
    <location>
        <begin position="119"/>
        <end position="242"/>
    </location>
</feature>
<evidence type="ECO:0000313" key="7">
    <source>
        <dbReference type="Proteomes" id="UP000054321"/>
    </source>
</evidence>
<dbReference type="STRING" id="913774.A0A0C3D3F0"/>
<keyword evidence="7" id="KW-1185">Reference proteome</keyword>
<reference evidence="7" key="2">
    <citation type="submission" date="2015-01" db="EMBL/GenBank/DDBJ databases">
        <title>Evolutionary Origins and Diversification of the Mycorrhizal Mutualists.</title>
        <authorList>
            <consortium name="DOE Joint Genome Institute"/>
            <consortium name="Mycorrhizal Genomics Consortium"/>
            <person name="Kohler A."/>
            <person name="Kuo A."/>
            <person name="Nagy L.G."/>
            <person name="Floudas D."/>
            <person name="Copeland A."/>
            <person name="Barry K.W."/>
            <person name="Cichocki N."/>
            <person name="Veneault-Fourrey C."/>
            <person name="LaButti K."/>
            <person name="Lindquist E.A."/>
            <person name="Lipzen A."/>
            <person name="Lundell T."/>
            <person name="Morin E."/>
            <person name="Murat C."/>
            <person name="Riley R."/>
            <person name="Ohm R."/>
            <person name="Sun H."/>
            <person name="Tunlid A."/>
            <person name="Henrissat B."/>
            <person name="Grigoriev I.V."/>
            <person name="Hibbett D.S."/>
            <person name="Martin F."/>
        </authorList>
    </citation>
    <scope>NUCLEOTIDE SEQUENCE [LARGE SCALE GENOMIC DNA]</scope>
    <source>
        <strain evidence="7">Zn</strain>
    </source>
</reference>
<dbReference type="InParanoid" id="A0A0C3D3F0"/>
<proteinExistence type="inferred from homology"/>
<feature type="compositionally biased region" description="Polar residues" evidence="4">
    <location>
        <begin position="1"/>
        <end position="11"/>
    </location>
</feature>
<evidence type="ECO:0000256" key="1">
    <source>
        <dbReference type="ARBA" id="ARBA00005495"/>
    </source>
</evidence>
<keyword evidence="3" id="KW-0862">Zinc</keyword>
<dbReference type="Proteomes" id="UP000054321">
    <property type="component" value="Unassembled WGS sequence"/>
</dbReference>
<name>A0A0C3D3F0_OIDMZ</name>
<dbReference type="InterPro" id="IPR052355">
    <property type="entry name" value="CENP-V-like"/>
</dbReference>
<keyword evidence="2" id="KW-0479">Metal-binding</keyword>
<dbReference type="Gene3D" id="2.170.150.70">
    <property type="match status" value="1"/>
</dbReference>
<dbReference type="EMBL" id="KN832871">
    <property type="protein sequence ID" value="KIN05799.1"/>
    <property type="molecule type" value="Genomic_DNA"/>
</dbReference>
<dbReference type="OrthoDB" id="3930719at2759"/>
<evidence type="ECO:0000313" key="6">
    <source>
        <dbReference type="EMBL" id="KIN05799.1"/>
    </source>
</evidence>
<dbReference type="InterPro" id="IPR011057">
    <property type="entry name" value="Mss4-like_sf"/>
</dbReference>
<dbReference type="HOGENOM" id="CLU_930964_0_0_1"/>
<dbReference type="InterPro" id="IPR006913">
    <property type="entry name" value="CENP-V/GFA"/>
</dbReference>
<dbReference type="GO" id="GO:0046872">
    <property type="term" value="F:metal ion binding"/>
    <property type="evidence" value="ECO:0007669"/>
    <property type="project" value="UniProtKB-KW"/>
</dbReference>
<gene>
    <name evidence="6" type="ORF">OIDMADRAFT_141490</name>
</gene>
<evidence type="ECO:0000256" key="2">
    <source>
        <dbReference type="ARBA" id="ARBA00022723"/>
    </source>
</evidence>
<evidence type="ECO:0000259" key="5">
    <source>
        <dbReference type="PROSITE" id="PS51891"/>
    </source>
</evidence>
<accession>A0A0C3D3F0</accession>